<dbReference type="Pfam" id="PF00571">
    <property type="entry name" value="CBS"/>
    <property type="match status" value="1"/>
</dbReference>
<dbReference type="AlphaFoldDB" id="A0A1A9ABF1"/>
<dbReference type="InterPro" id="IPR005170">
    <property type="entry name" value="Transptr-assoc_dom"/>
</dbReference>
<evidence type="ECO:0000256" key="6">
    <source>
        <dbReference type="ARBA" id="ARBA00022989"/>
    </source>
</evidence>
<dbReference type="InterPro" id="IPR000644">
    <property type="entry name" value="CBS_dom"/>
</dbReference>
<evidence type="ECO:0000313" key="14">
    <source>
        <dbReference type="EMBL" id="SBT53525.1"/>
    </source>
</evidence>
<evidence type="ECO:0000313" key="15">
    <source>
        <dbReference type="Proteomes" id="UP000198765"/>
    </source>
</evidence>
<dbReference type="PANTHER" id="PTHR43099">
    <property type="entry name" value="UPF0053 PROTEIN YRKA"/>
    <property type="match status" value="1"/>
</dbReference>
<keyword evidence="8 10" id="KW-0472">Membrane</keyword>
<feature type="transmembrane region" description="Helical" evidence="11">
    <location>
        <begin position="20"/>
        <end position="49"/>
    </location>
</feature>
<gene>
    <name evidence="14" type="ORF">GA0070621_4831</name>
</gene>
<organism evidence="14 15">
    <name type="scientific">Micromonospora narathiwatensis</name>
    <dbReference type="NCBI Taxonomy" id="299146"/>
    <lineage>
        <taxon>Bacteria</taxon>
        <taxon>Bacillati</taxon>
        <taxon>Actinomycetota</taxon>
        <taxon>Actinomycetes</taxon>
        <taxon>Micromonosporales</taxon>
        <taxon>Micromonosporaceae</taxon>
        <taxon>Micromonospora</taxon>
    </lineage>
</organism>
<dbReference type="Proteomes" id="UP000198765">
    <property type="component" value="Chromosome I"/>
</dbReference>
<evidence type="ECO:0000256" key="11">
    <source>
        <dbReference type="SAM" id="Phobius"/>
    </source>
</evidence>
<proteinExistence type="inferred from homology"/>
<protein>
    <submittedName>
        <fullName evidence="14">Hemolysin, contains CBS domains</fullName>
    </submittedName>
</protein>
<keyword evidence="3" id="KW-1003">Cell membrane</keyword>
<evidence type="ECO:0000259" key="12">
    <source>
        <dbReference type="PROSITE" id="PS51371"/>
    </source>
</evidence>
<dbReference type="InterPro" id="IPR044751">
    <property type="entry name" value="Ion_transp-like_CBS"/>
</dbReference>
<feature type="domain" description="CBS" evidence="12">
    <location>
        <begin position="237"/>
        <end position="296"/>
    </location>
</feature>
<evidence type="ECO:0000256" key="1">
    <source>
        <dbReference type="ARBA" id="ARBA00004651"/>
    </source>
</evidence>
<keyword evidence="7 9" id="KW-0129">CBS domain</keyword>
<dbReference type="InterPro" id="IPR051676">
    <property type="entry name" value="UPF0053_domain"/>
</dbReference>
<evidence type="ECO:0000256" key="2">
    <source>
        <dbReference type="ARBA" id="ARBA00006337"/>
    </source>
</evidence>
<keyword evidence="6 10" id="KW-1133">Transmembrane helix</keyword>
<name>A0A1A9ABF1_9ACTN</name>
<feature type="transmembrane region" description="Helical" evidence="11">
    <location>
        <begin position="81"/>
        <end position="99"/>
    </location>
</feature>
<dbReference type="InterPro" id="IPR002550">
    <property type="entry name" value="CNNM"/>
</dbReference>
<comment type="subcellular location">
    <subcellularLocation>
        <location evidence="1">Cell membrane</location>
        <topology evidence="1">Multi-pass membrane protein</topology>
    </subcellularLocation>
</comment>
<dbReference type="Gene3D" id="3.30.465.10">
    <property type="match status" value="1"/>
</dbReference>
<evidence type="ECO:0000256" key="5">
    <source>
        <dbReference type="ARBA" id="ARBA00022737"/>
    </source>
</evidence>
<dbReference type="PROSITE" id="PS51371">
    <property type="entry name" value="CBS"/>
    <property type="match status" value="2"/>
</dbReference>
<dbReference type="Gene3D" id="3.10.580.10">
    <property type="entry name" value="CBS-domain"/>
    <property type="match status" value="1"/>
</dbReference>
<evidence type="ECO:0000256" key="7">
    <source>
        <dbReference type="ARBA" id="ARBA00023122"/>
    </source>
</evidence>
<dbReference type="Pfam" id="PF01595">
    <property type="entry name" value="CNNM"/>
    <property type="match status" value="1"/>
</dbReference>
<comment type="similarity">
    <text evidence="2">Belongs to the UPF0053 family.</text>
</comment>
<keyword evidence="4 10" id="KW-0812">Transmembrane</keyword>
<evidence type="ECO:0000259" key="13">
    <source>
        <dbReference type="PROSITE" id="PS51846"/>
    </source>
</evidence>
<dbReference type="InterPro" id="IPR046342">
    <property type="entry name" value="CBS_dom_sf"/>
</dbReference>
<dbReference type="InterPro" id="IPR036318">
    <property type="entry name" value="FAD-bd_PCMH-like_sf"/>
</dbReference>
<accession>A0A1A9ABF1</accession>
<evidence type="ECO:0000256" key="4">
    <source>
        <dbReference type="ARBA" id="ARBA00022692"/>
    </source>
</evidence>
<evidence type="ECO:0000256" key="8">
    <source>
        <dbReference type="ARBA" id="ARBA00023136"/>
    </source>
</evidence>
<dbReference type="GO" id="GO:0050660">
    <property type="term" value="F:flavin adenine dinucleotide binding"/>
    <property type="evidence" value="ECO:0007669"/>
    <property type="project" value="InterPro"/>
</dbReference>
<evidence type="ECO:0000256" key="9">
    <source>
        <dbReference type="PROSITE-ProRule" id="PRU00703"/>
    </source>
</evidence>
<keyword evidence="15" id="KW-1185">Reference proteome</keyword>
<keyword evidence="5" id="KW-0677">Repeat</keyword>
<dbReference type="SMART" id="SM01091">
    <property type="entry name" value="CorC_HlyC"/>
    <property type="match status" value="1"/>
</dbReference>
<reference evidence="14 15" key="1">
    <citation type="submission" date="2016-06" db="EMBL/GenBank/DDBJ databases">
        <authorList>
            <person name="Kjaerup R.B."/>
            <person name="Dalgaard T.S."/>
            <person name="Juul-Madsen H.R."/>
        </authorList>
    </citation>
    <scope>NUCLEOTIDE SEQUENCE [LARGE SCALE GENOMIC DNA]</scope>
    <source>
        <strain evidence="14 15">DSM 45248</strain>
    </source>
</reference>
<dbReference type="InterPro" id="IPR016169">
    <property type="entry name" value="FAD-bd_PCMH_sub2"/>
</dbReference>
<dbReference type="PANTHER" id="PTHR43099:SF6">
    <property type="entry name" value="UPF0053 PROTEIN RV1842C"/>
    <property type="match status" value="1"/>
</dbReference>
<evidence type="ECO:0000256" key="3">
    <source>
        <dbReference type="ARBA" id="ARBA00022475"/>
    </source>
</evidence>
<dbReference type="PATRIC" id="fig|299146.4.peg.4991"/>
<dbReference type="SUPFAM" id="SSF56176">
    <property type="entry name" value="FAD-binding/transporter-associated domain-like"/>
    <property type="match status" value="1"/>
</dbReference>
<dbReference type="SUPFAM" id="SSF54631">
    <property type="entry name" value="CBS-domain pair"/>
    <property type="match status" value="1"/>
</dbReference>
<dbReference type="CDD" id="cd04590">
    <property type="entry name" value="CBS_pair_CorC_HlyC_assoc"/>
    <property type="match status" value="1"/>
</dbReference>
<evidence type="ECO:0000256" key="10">
    <source>
        <dbReference type="PROSITE-ProRule" id="PRU01193"/>
    </source>
</evidence>
<feature type="domain" description="CBS" evidence="12">
    <location>
        <begin position="302"/>
        <end position="359"/>
    </location>
</feature>
<feature type="domain" description="CNNM transmembrane" evidence="13">
    <location>
        <begin position="20"/>
        <end position="218"/>
    </location>
</feature>
<sequence length="459" mass="48770">MPWADPWENPVRGEAIIDALLVTAVLPLVGFVLLTVGNAFFVAAEFALVTVDRAEIDRRAGEGDGRAATVRRALRELSFQLSGAQLGITITALLTGYLAEPALARLFAPVLRPLGADRFDGLLALALATLISMLFGELVPKNLALARPMPAALGTAGPMRTFSRTFGWLIRLLNGAANRLVRRLGVEPQEELASARSPEELGLLAAISARAGALPPDTAMLLRRTIRFGDKRAAEAMTPRVDVVALRATATVAELLDLSRETGRTRFPVYEETLDLVTGVAGVPDALGVPLADRATTTVAAVAREPVFVPESLDLDGVLAALKGAGADLAVVVDEYGGTDGVVTVEDLVEELVGEIADEFDPDAVDDLGPVELTVPGGERTVLVDGVLRADELVEQTGFRLPEGPYETLAGFLMARLGHIPAAGETVEEGGYEFTVVEVERHRIEQVRVVRPEEPGDDA</sequence>
<dbReference type="PROSITE" id="PS51846">
    <property type="entry name" value="CNNM"/>
    <property type="match status" value="1"/>
</dbReference>
<dbReference type="EMBL" id="LT594324">
    <property type="protein sequence ID" value="SBT53525.1"/>
    <property type="molecule type" value="Genomic_DNA"/>
</dbReference>
<dbReference type="Pfam" id="PF03471">
    <property type="entry name" value="CorC_HlyC"/>
    <property type="match status" value="1"/>
</dbReference>
<dbReference type="GO" id="GO:0005886">
    <property type="term" value="C:plasma membrane"/>
    <property type="evidence" value="ECO:0007669"/>
    <property type="project" value="UniProtKB-SubCell"/>
</dbReference>